<accession>A0A7G9RKN3</accession>
<feature type="compositionally biased region" description="Low complexity" evidence="1">
    <location>
        <begin position="186"/>
        <end position="197"/>
    </location>
</feature>
<feature type="region of interest" description="Disordered" evidence="1">
    <location>
        <begin position="101"/>
        <end position="246"/>
    </location>
</feature>
<dbReference type="RefSeq" id="WP_187596427.1">
    <property type="nucleotide sequence ID" value="NZ_CP060714.1"/>
</dbReference>
<feature type="compositionally biased region" description="Low complexity" evidence="1">
    <location>
        <begin position="53"/>
        <end position="71"/>
    </location>
</feature>
<feature type="region of interest" description="Disordered" evidence="1">
    <location>
        <begin position="1"/>
        <end position="20"/>
    </location>
</feature>
<dbReference type="KEGG" id="drg:H9K76_16495"/>
<name>A0A7G9RKN3_9BURK</name>
<dbReference type="EMBL" id="CP060714">
    <property type="protein sequence ID" value="QNN56158.1"/>
    <property type="molecule type" value="Genomic_DNA"/>
</dbReference>
<keyword evidence="3" id="KW-1185">Reference proteome</keyword>
<reference evidence="2 3" key="1">
    <citation type="submission" date="2020-08" db="EMBL/GenBank/DDBJ databases">
        <title>Genome sequence of Diaphorobacter ruginosibacter DSM 27467T.</title>
        <authorList>
            <person name="Hyun D.-W."/>
            <person name="Bae J.-W."/>
        </authorList>
    </citation>
    <scope>NUCLEOTIDE SEQUENCE [LARGE SCALE GENOMIC DNA]</scope>
    <source>
        <strain evidence="2 3">DSM 27467</strain>
    </source>
</reference>
<feature type="compositionally biased region" description="Low complexity" evidence="1">
    <location>
        <begin position="111"/>
        <end position="155"/>
    </location>
</feature>
<dbReference type="Proteomes" id="UP000515811">
    <property type="component" value="Chromosome"/>
</dbReference>
<proteinExistence type="predicted"/>
<protein>
    <submittedName>
        <fullName evidence="2">Uncharacterized protein</fullName>
    </submittedName>
</protein>
<evidence type="ECO:0000313" key="3">
    <source>
        <dbReference type="Proteomes" id="UP000515811"/>
    </source>
</evidence>
<sequence length="246" mass="25250">MTDRTTPHGTSTPGADGRDALRALYEEGVEVDGGPSQEARDRILAYAREKAAQRASGAAAAPPAARQGTEAANDRHWLRHALGSLAVIGLVGWLVMQQFDQPPADPQMETSEPAATYPSSPAPANAERAAPAPVVPAPDRAPARASVAPSAAPAAADREERSSSVPGDLSPRSAERSAAQAKRMQEAAPPEVNAAAAGLPDCDPGMGAAELAEQARRIEAQGDASQLPAPVCRPVPMDGASRPAGR</sequence>
<evidence type="ECO:0000256" key="1">
    <source>
        <dbReference type="SAM" id="MobiDB-lite"/>
    </source>
</evidence>
<feature type="region of interest" description="Disordered" evidence="1">
    <location>
        <begin position="49"/>
        <end position="72"/>
    </location>
</feature>
<organism evidence="2 3">
    <name type="scientific">Diaphorobacter ruginosibacter</name>
    <dbReference type="NCBI Taxonomy" id="1715720"/>
    <lineage>
        <taxon>Bacteria</taxon>
        <taxon>Pseudomonadati</taxon>
        <taxon>Pseudomonadota</taxon>
        <taxon>Betaproteobacteria</taxon>
        <taxon>Burkholderiales</taxon>
        <taxon>Comamonadaceae</taxon>
        <taxon>Diaphorobacter</taxon>
    </lineage>
</organism>
<gene>
    <name evidence="2" type="ORF">H9K76_16495</name>
</gene>
<evidence type="ECO:0000313" key="2">
    <source>
        <dbReference type="EMBL" id="QNN56158.1"/>
    </source>
</evidence>
<dbReference type="AlphaFoldDB" id="A0A7G9RKN3"/>